<feature type="domain" description="YdbS-like PH" evidence="3">
    <location>
        <begin position="78"/>
        <end position="153"/>
    </location>
</feature>
<evidence type="ECO:0000313" key="4">
    <source>
        <dbReference type="EMBL" id="EWT00785.1"/>
    </source>
</evidence>
<name>W9G436_9MICO</name>
<evidence type="ECO:0000256" key="2">
    <source>
        <dbReference type="SAM" id="Phobius"/>
    </source>
</evidence>
<organism evidence="4 5">
    <name type="scientific">Intrasporangium oryzae NRRL B-24470</name>
    <dbReference type="NCBI Taxonomy" id="1386089"/>
    <lineage>
        <taxon>Bacteria</taxon>
        <taxon>Bacillati</taxon>
        <taxon>Actinomycetota</taxon>
        <taxon>Actinomycetes</taxon>
        <taxon>Micrococcales</taxon>
        <taxon>Intrasporangiaceae</taxon>
        <taxon>Intrasporangium</taxon>
    </lineage>
</organism>
<evidence type="ECO:0000259" key="3">
    <source>
        <dbReference type="Pfam" id="PF03703"/>
    </source>
</evidence>
<dbReference type="STRING" id="1386089.N865_13675"/>
<keyword evidence="2" id="KW-1133">Transmembrane helix</keyword>
<protein>
    <recommendedName>
        <fullName evidence="3">YdbS-like PH domain-containing protein</fullName>
    </recommendedName>
</protein>
<dbReference type="InterPro" id="IPR005182">
    <property type="entry name" value="YdbS-like_PH"/>
</dbReference>
<gene>
    <name evidence="4" type="ORF">N865_13675</name>
</gene>
<dbReference type="PANTHER" id="PTHR37938:SF1">
    <property type="entry name" value="BLL0215 PROTEIN"/>
    <property type="match status" value="1"/>
</dbReference>
<feature type="transmembrane region" description="Helical" evidence="2">
    <location>
        <begin position="55"/>
        <end position="76"/>
    </location>
</feature>
<feature type="transmembrane region" description="Helical" evidence="2">
    <location>
        <begin position="21"/>
        <end position="43"/>
    </location>
</feature>
<dbReference type="EMBL" id="AWSA01000034">
    <property type="protein sequence ID" value="EWT00785.1"/>
    <property type="molecule type" value="Genomic_DNA"/>
</dbReference>
<dbReference type="RefSeq" id="WP_084328267.1">
    <property type="nucleotide sequence ID" value="NZ_AWSA01000034.1"/>
</dbReference>
<dbReference type="OrthoDB" id="4350422at2"/>
<sequence length="203" mass="22258">MAFPENVLARGEQVERSIHPHWLTVLVPGFVGLLLLAGGIAVAAVTPDDTTGNRIQWVVVGLLVLIAIPFVLVPFLRWRTTHYVITSHRVMVRKGILTKVGKDITLSKITDVSFEQSLLDRIINAGSLRIESAGDSPDETLDNIPNSNDVQQLINRLIDEDDTRRRQVANGRAAAGRPGYVVREARPAPDESEELDGVDPGDD</sequence>
<evidence type="ECO:0000256" key="1">
    <source>
        <dbReference type="SAM" id="MobiDB-lite"/>
    </source>
</evidence>
<accession>W9G436</accession>
<dbReference type="eggNOG" id="COG3428">
    <property type="taxonomic scope" value="Bacteria"/>
</dbReference>
<comment type="caution">
    <text evidence="4">The sequence shown here is derived from an EMBL/GenBank/DDBJ whole genome shotgun (WGS) entry which is preliminary data.</text>
</comment>
<dbReference type="PANTHER" id="PTHR37938">
    <property type="entry name" value="BLL0215 PROTEIN"/>
    <property type="match status" value="1"/>
</dbReference>
<proteinExistence type="predicted"/>
<keyword evidence="5" id="KW-1185">Reference proteome</keyword>
<dbReference type="Pfam" id="PF03703">
    <property type="entry name" value="bPH_2"/>
    <property type="match status" value="1"/>
</dbReference>
<keyword evidence="2" id="KW-0472">Membrane</keyword>
<feature type="compositionally biased region" description="Acidic residues" evidence="1">
    <location>
        <begin position="190"/>
        <end position="203"/>
    </location>
</feature>
<dbReference type="Proteomes" id="UP000019489">
    <property type="component" value="Unassembled WGS sequence"/>
</dbReference>
<feature type="region of interest" description="Disordered" evidence="1">
    <location>
        <begin position="165"/>
        <end position="203"/>
    </location>
</feature>
<keyword evidence="2" id="KW-0812">Transmembrane</keyword>
<evidence type="ECO:0000313" key="5">
    <source>
        <dbReference type="Proteomes" id="UP000019489"/>
    </source>
</evidence>
<dbReference type="AlphaFoldDB" id="W9G436"/>
<dbReference type="PATRIC" id="fig|1386089.3.peg.2976"/>
<reference evidence="4 5" key="1">
    <citation type="submission" date="2013-08" db="EMBL/GenBank/DDBJ databases">
        <title>Intrasporangium oryzae NRRL B-24470.</title>
        <authorList>
            <person name="Liu H."/>
            <person name="Wang G."/>
        </authorList>
    </citation>
    <scope>NUCLEOTIDE SEQUENCE [LARGE SCALE GENOMIC DNA]</scope>
    <source>
        <strain evidence="4 5">NRRL B-24470</strain>
    </source>
</reference>